<reference evidence="2 3" key="1">
    <citation type="submission" date="2017-06" db="EMBL/GenBank/DDBJ databases">
        <title>Ant-infecting Ophiocordyceps genomes reveal a high diversity of potential behavioral manipulation genes and a possible major role for enterotoxins.</title>
        <authorList>
            <person name="De Bekker C."/>
            <person name="Evans H.C."/>
            <person name="Brachmann A."/>
            <person name="Hughes D.P."/>
        </authorList>
    </citation>
    <scope>NUCLEOTIDE SEQUENCE [LARGE SCALE GENOMIC DNA]</scope>
    <source>
        <strain evidence="2 3">Map64</strain>
    </source>
</reference>
<organism evidence="2 3">
    <name type="scientific">Ophiocordyceps australis</name>
    <dbReference type="NCBI Taxonomy" id="1399860"/>
    <lineage>
        <taxon>Eukaryota</taxon>
        <taxon>Fungi</taxon>
        <taxon>Dikarya</taxon>
        <taxon>Ascomycota</taxon>
        <taxon>Pezizomycotina</taxon>
        <taxon>Sordariomycetes</taxon>
        <taxon>Hypocreomycetidae</taxon>
        <taxon>Hypocreales</taxon>
        <taxon>Ophiocordycipitaceae</taxon>
        <taxon>Ophiocordyceps</taxon>
    </lineage>
</organism>
<evidence type="ECO:0000313" key="3">
    <source>
        <dbReference type="Proteomes" id="UP000226192"/>
    </source>
</evidence>
<proteinExistence type="predicted"/>
<dbReference type="Proteomes" id="UP000226192">
    <property type="component" value="Unassembled WGS sequence"/>
</dbReference>
<sequence>MDKRASNYKATTRLAANTPTSGKAPSVTQRVSCSLVSAPGPESLSFAGLSKHVEAPPEQPKHLDQPGHDDALQPAPSPGGRHAAFSPSGPRLVSCHYLALLPLAWPFAAGPPA</sequence>
<dbReference type="EMBL" id="NJET01000007">
    <property type="protein sequence ID" value="PHH66585.1"/>
    <property type="molecule type" value="Genomic_DNA"/>
</dbReference>
<feature type="compositionally biased region" description="Basic and acidic residues" evidence="1">
    <location>
        <begin position="51"/>
        <end position="71"/>
    </location>
</feature>
<keyword evidence="3" id="KW-1185">Reference proteome</keyword>
<evidence type="ECO:0000256" key="1">
    <source>
        <dbReference type="SAM" id="MobiDB-lite"/>
    </source>
</evidence>
<gene>
    <name evidence="2" type="ORF">CDD81_7060</name>
</gene>
<comment type="caution">
    <text evidence="2">The sequence shown here is derived from an EMBL/GenBank/DDBJ whole genome shotgun (WGS) entry which is preliminary data.</text>
</comment>
<feature type="region of interest" description="Disordered" evidence="1">
    <location>
        <begin position="1"/>
        <end position="28"/>
    </location>
</feature>
<feature type="region of interest" description="Disordered" evidence="1">
    <location>
        <begin position="48"/>
        <end position="86"/>
    </location>
</feature>
<dbReference type="AlphaFoldDB" id="A0A2C5YAQ4"/>
<feature type="compositionally biased region" description="Polar residues" evidence="1">
    <location>
        <begin position="8"/>
        <end position="28"/>
    </location>
</feature>
<name>A0A2C5YAQ4_9HYPO</name>
<protein>
    <submittedName>
        <fullName evidence="2">Uncharacterized protein</fullName>
    </submittedName>
</protein>
<accession>A0A2C5YAQ4</accession>
<evidence type="ECO:0000313" key="2">
    <source>
        <dbReference type="EMBL" id="PHH66585.1"/>
    </source>
</evidence>